<feature type="binding site" evidence="3">
    <location>
        <position position="130"/>
    </location>
    <ligand>
        <name>Mg(2+)</name>
        <dbReference type="ChEBI" id="CHEBI:18420"/>
    </ligand>
</feature>
<name>A0A1H5ZMF9_9BACT</name>
<dbReference type="InterPro" id="IPR017850">
    <property type="entry name" value="Alkaline_phosphatase_core_sf"/>
</dbReference>
<feature type="binding site" evidence="3">
    <location>
        <position position="245"/>
    </location>
    <ligand>
        <name>Mg(2+)</name>
        <dbReference type="ChEBI" id="CHEBI:18420"/>
    </ligand>
</feature>
<dbReference type="CDD" id="cd16012">
    <property type="entry name" value="ALP"/>
    <property type="match status" value="1"/>
</dbReference>
<feature type="signal peptide" evidence="5">
    <location>
        <begin position="1"/>
        <end position="20"/>
    </location>
</feature>
<organism evidence="6 7">
    <name type="scientific">Algoriphagus boritolerans DSM 17298 = JCM 18970</name>
    <dbReference type="NCBI Taxonomy" id="1120964"/>
    <lineage>
        <taxon>Bacteria</taxon>
        <taxon>Pseudomonadati</taxon>
        <taxon>Bacteroidota</taxon>
        <taxon>Cytophagia</taxon>
        <taxon>Cytophagales</taxon>
        <taxon>Cyclobacteriaceae</taxon>
        <taxon>Algoriphagus</taxon>
    </lineage>
</organism>
<dbReference type="Proteomes" id="UP000236736">
    <property type="component" value="Unassembled WGS sequence"/>
</dbReference>
<keyword evidence="3" id="KW-0862">Zinc</keyword>
<protein>
    <submittedName>
        <fullName evidence="6">Alkaline phosphatase</fullName>
    </submittedName>
</protein>
<sequence length="270" mass="28936">MLRKSILVLALFSVFGPALAQKKAKSPKNIILMIGDGMGVSQIYAGMVTNHGQLNLEKFPVVGFHKNQASNNFVTDSAAGAMAFSCGVKTYNGAIGVDANGEAVPSILEIAEEKGLATGIVATCSITHATPASFISHQASRSLDENIALDFLNTDIDVFIGGGRKFFGNRTDGLNLIDSLKNRSYQIANTIGEVQQIKSGKLAAFLAEEQQAKFSEGRGDELVKSTETALNILQTNKKGMFLMIEGSQIDWGGHANSYAFGLKSLFHLDW</sequence>
<comment type="similarity">
    <text evidence="4">Belongs to the alkaline phosphatase family.</text>
</comment>
<dbReference type="Gene3D" id="3.40.720.10">
    <property type="entry name" value="Alkaline Phosphatase, subunit A"/>
    <property type="match status" value="1"/>
</dbReference>
<keyword evidence="3" id="KW-0479">Metal-binding</keyword>
<feature type="binding site" evidence="3">
    <location>
        <position position="36"/>
    </location>
    <ligand>
        <name>Zn(2+)</name>
        <dbReference type="ChEBI" id="CHEBI:29105"/>
        <label>2</label>
    </ligand>
</feature>
<evidence type="ECO:0000256" key="1">
    <source>
        <dbReference type="ARBA" id="ARBA00022553"/>
    </source>
</evidence>
<keyword evidence="7" id="KW-1185">Reference proteome</keyword>
<feature type="binding site" evidence="3">
    <location>
        <position position="36"/>
    </location>
    <ligand>
        <name>Mg(2+)</name>
        <dbReference type="ChEBI" id="CHEBI:18420"/>
    </ligand>
</feature>
<reference evidence="7" key="1">
    <citation type="submission" date="2016-10" db="EMBL/GenBank/DDBJ databases">
        <authorList>
            <person name="Varghese N."/>
            <person name="Submissions S."/>
        </authorList>
    </citation>
    <scope>NUCLEOTIDE SEQUENCE [LARGE SCALE GENOMIC DNA]</scope>
    <source>
        <strain evidence="7">DSM 17298</strain>
    </source>
</reference>
<evidence type="ECO:0000256" key="5">
    <source>
        <dbReference type="SAM" id="SignalP"/>
    </source>
</evidence>
<keyword evidence="5" id="KW-0732">Signal</keyword>
<evidence type="ECO:0000256" key="3">
    <source>
        <dbReference type="PIRSR" id="PIRSR601952-2"/>
    </source>
</evidence>
<dbReference type="EMBL" id="FNVR01000029">
    <property type="protein sequence ID" value="SEG37391.1"/>
    <property type="molecule type" value="Genomic_DNA"/>
</dbReference>
<evidence type="ECO:0000313" key="7">
    <source>
        <dbReference type="Proteomes" id="UP000236736"/>
    </source>
</evidence>
<feature type="binding site" evidence="3">
    <location>
        <position position="128"/>
    </location>
    <ligand>
        <name>Mg(2+)</name>
        <dbReference type="ChEBI" id="CHEBI:18420"/>
    </ligand>
</feature>
<feature type="chain" id="PRO_5009291702" evidence="5">
    <location>
        <begin position="21"/>
        <end position="270"/>
    </location>
</feature>
<evidence type="ECO:0000256" key="4">
    <source>
        <dbReference type="RuleBase" id="RU003946"/>
    </source>
</evidence>
<evidence type="ECO:0000256" key="2">
    <source>
        <dbReference type="PIRSR" id="PIRSR601952-1"/>
    </source>
</evidence>
<keyword evidence="3" id="KW-0460">Magnesium</keyword>
<feature type="active site" description="Phosphoserine intermediate" evidence="2">
    <location>
        <position position="77"/>
    </location>
</feature>
<gene>
    <name evidence="6" type="ORF">SAMN03080598_03594</name>
</gene>
<dbReference type="AlphaFoldDB" id="A0A1H5ZMF9"/>
<feature type="binding site" evidence="3">
    <location>
        <position position="250"/>
    </location>
    <ligand>
        <name>Zn(2+)</name>
        <dbReference type="ChEBI" id="CHEBI:29105"/>
        <label>2</label>
    </ligand>
</feature>
<dbReference type="PANTHER" id="PTHR11596">
    <property type="entry name" value="ALKALINE PHOSPHATASE"/>
    <property type="match status" value="1"/>
</dbReference>
<dbReference type="GO" id="GO:0046872">
    <property type="term" value="F:metal ion binding"/>
    <property type="evidence" value="ECO:0007669"/>
    <property type="project" value="UniProtKB-KW"/>
</dbReference>
<keyword evidence="1" id="KW-0597">Phosphoprotein</keyword>
<dbReference type="RefSeq" id="WP_103926183.1">
    <property type="nucleotide sequence ID" value="NZ_FNVR01000029.1"/>
</dbReference>
<feature type="binding site" evidence="3">
    <location>
        <position position="254"/>
    </location>
    <ligand>
        <name>Zn(2+)</name>
        <dbReference type="ChEBI" id="CHEBI:29105"/>
        <label>2</label>
    </ligand>
</feature>
<dbReference type="SUPFAM" id="SSF53649">
    <property type="entry name" value="Alkaline phosphatase-like"/>
    <property type="match status" value="1"/>
</dbReference>
<proteinExistence type="inferred from homology"/>
<dbReference type="STRING" id="1120964.GCA_001313265_05793"/>
<dbReference type="InterPro" id="IPR001952">
    <property type="entry name" value="Alkaline_phosphatase"/>
</dbReference>
<dbReference type="OrthoDB" id="9794455at2"/>
<dbReference type="PANTHER" id="PTHR11596:SF5">
    <property type="entry name" value="ALKALINE PHOSPHATASE"/>
    <property type="match status" value="1"/>
</dbReference>
<dbReference type="SMART" id="SM00098">
    <property type="entry name" value="alkPPc"/>
    <property type="match status" value="1"/>
</dbReference>
<evidence type="ECO:0000313" key="6">
    <source>
        <dbReference type="EMBL" id="SEG37391.1"/>
    </source>
</evidence>
<accession>A0A1H5ZMF9</accession>
<dbReference type="Pfam" id="PF00245">
    <property type="entry name" value="Alk_phosphatase"/>
    <property type="match status" value="1"/>
</dbReference>
<dbReference type="GO" id="GO:0004035">
    <property type="term" value="F:alkaline phosphatase activity"/>
    <property type="evidence" value="ECO:0007669"/>
    <property type="project" value="TreeGrafter"/>
</dbReference>
<comment type="cofactor">
    <cofactor evidence="3">
        <name>Mg(2+)</name>
        <dbReference type="ChEBI" id="CHEBI:18420"/>
    </cofactor>
    <text evidence="3">Binds 1 Mg(2+) ion.</text>
</comment>
<dbReference type="PRINTS" id="PR00113">
    <property type="entry name" value="ALKPHPHTASE"/>
</dbReference>
<comment type="cofactor">
    <cofactor evidence="3">
        <name>Zn(2+)</name>
        <dbReference type="ChEBI" id="CHEBI:29105"/>
    </cofactor>
    <text evidence="3">Binds 2 Zn(2+) ions.</text>
</comment>